<dbReference type="EMBL" id="CP136508">
    <property type="protein sequence ID" value="WUR15304.1"/>
    <property type="molecule type" value="Genomic_DNA"/>
</dbReference>
<evidence type="ECO:0000259" key="2">
    <source>
        <dbReference type="Pfam" id="PF07589"/>
    </source>
</evidence>
<name>A0ABZ1URZ5_9BURK</name>
<keyword evidence="4" id="KW-1185">Reference proteome</keyword>
<organism evidence="3 4">
    <name type="scientific">[Empedobacter] haloabium</name>
    <dbReference type="NCBI Taxonomy" id="592317"/>
    <lineage>
        <taxon>Bacteria</taxon>
        <taxon>Pseudomonadati</taxon>
        <taxon>Pseudomonadota</taxon>
        <taxon>Betaproteobacteria</taxon>
        <taxon>Burkholderiales</taxon>
        <taxon>Oxalobacteraceae</taxon>
        <taxon>Telluria group</taxon>
        <taxon>Telluria group incertae sedis</taxon>
    </lineage>
</organism>
<evidence type="ECO:0000313" key="4">
    <source>
        <dbReference type="Proteomes" id="UP000321323"/>
    </source>
</evidence>
<sequence length="183" mass="18740">MKKAFFSKVAGSLLLSAGLLASGVAAADETLTFDAAGNAVFGITHDSAGSFTDTFLFSVDPATQAWISGTAIVGKTYIDGARLANYGITDIQFFSDVGGVRTNLETSFTSDGHIEFYPVEGLSAGNYGFTVSGNVLNGASGGSYAGTLNVTAPVPEPATYAMLGVGIGLLAFTARRKTNNKLG</sequence>
<reference evidence="3 4" key="1">
    <citation type="journal article" date="2019" name="Int. J. Syst. Evol. Microbiol.">
        <title>The Draft Whole-Genome Sequence of the Antibiotic Producer Empedobacter haloabium ATCC 31962 Provides Indications for Its Taxonomic Reclassification.</title>
        <authorList>
            <person name="Miess H."/>
            <person name="Arlt P."/>
            <person name="Apel A.K."/>
            <person name="Weber T."/>
            <person name="Nieselt K."/>
            <person name="Hanssen F."/>
            <person name="Czemmel S."/>
            <person name="Nahnsen S."/>
            <person name="Gross H."/>
        </authorList>
    </citation>
    <scope>NUCLEOTIDE SEQUENCE [LARGE SCALE GENOMIC DNA]</scope>
    <source>
        <strain evidence="3 4">ATCC 31962</strain>
    </source>
</reference>
<feature type="signal peptide" evidence="1">
    <location>
        <begin position="1"/>
        <end position="27"/>
    </location>
</feature>
<feature type="domain" description="Ice-binding protein C-terminal" evidence="2">
    <location>
        <begin position="153"/>
        <end position="177"/>
    </location>
</feature>
<proteinExistence type="predicted"/>
<evidence type="ECO:0000256" key="1">
    <source>
        <dbReference type="SAM" id="SignalP"/>
    </source>
</evidence>
<accession>A0ABZ1URZ5</accession>
<dbReference type="NCBIfam" id="TIGR02595">
    <property type="entry name" value="PEP_CTERM"/>
    <property type="match status" value="1"/>
</dbReference>
<protein>
    <submittedName>
        <fullName evidence="3">FxDxF family PEP-CTERM protein</fullName>
    </submittedName>
</protein>
<dbReference type="InterPro" id="IPR013424">
    <property type="entry name" value="Ice-binding_C"/>
</dbReference>
<dbReference type="Proteomes" id="UP000321323">
    <property type="component" value="Chromosome"/>
</dbReference>
<feature type="chain" id="PRO_5045230869" evidence="1">
    <location>
        <begin position="28"/>
        <end position="183"/>
    </location>
</feature>
<evidence type="ECO:0000313" key="3">
    <source>
        <dbReference type="EMBL" id="WUR15304.1"/>
    </source>
</evidence>
<keyword evidence="1" id="KW-0732">Signal</keyword>
<dbReference type="Pfam" id="PF07589">
    <property type="entry name" value="PEP-CTERM"/>
    <property type="match status" value="1"/>
</dbReference>
<dbReference type="NCBIfam" id="NF038126">
    <property type="entry name" value="PEP_CTERM_FxDxF"/>
    <property type="match status" value="1"/>
</dbReference>
<gene>
    <name evidence="3" type="ORF">E7V67_009410</name>
</gene>